<dbReference type="OrthoDB" id="9807503at2"/>
<dbReference type="Gene3D" id="1.10.10.350">
    <property type="match status" value="1"/>
</dbReference>
<evidence type="ECO:0000256" key="2">
    <source>
        <dbReference type="ARBA" id="ARBA00022490"/>
    </source>
</evidence>
<feature type="binding site" evidence="8">
    <location>
        <position position="242"/>
    </location>
    <ligand>
        <name>ATP</name>
        <dbReference type="ChEBI" id="CHEBI:30616"/>
    </ligand>
</feature>
<dbReference type="PROSITE" id="PS00178">
    <property type="entry name" value="AA_TRNA_LIGASE_I"/>
    <property type="match status" value="1"/>
</dbReference>
<comment type="caution">
    <text evidence="8">Lacks conserved residue(s) required for the propagation of feature annotation.</text>
</comment>
<evidence type="ECO:0000313" key="12">
    <source>
        <dbReference type="Proteomes" id="UP000297737"/>
    </source>
</evidence>
<reference evidence="11 12" key="1">
    <citation type="submission" date="2019-02" db="EMBL/GenBank/DDBJ databases">
        <title>Polymorphobacter sp. isolated from the lake at the Tibet of China.</title>
        <authorList>
            <person name="Li A."/>
        </authorList>
    </citation>
    <scope>NUCLEOTIDE SEQUENCE [LARGE SCALE GENOMIC DNA]</scope>
    <source>
        <strain evidence="11 12">DJ1R-1</strain>
    </source>
</reference>
<evidence type="ECO:0000256" key="4">
    <source>
        <dbReference type="ARBA" id="ARBA00022741"/>
    </source>
</evidence>
<feature type="short sequence motif" description="'KMSKS' region" evidence="8">
    <location>
        <begin position="239"/>
        <end position="243"/>
    </location>
</feature>
<feature type="domain" description="Glutamyl/glutaminyl-tRNA synthetase class Ib catalytic" evidence="9">
    <location>
        <begin position="3"/>
        <end position="283"/>
    </location>
</feature>
<dbReference type="GO" id="GO:0005737">
    <property type="term" value="C:cytoplasm"/>
    <property type="evidence" value="ECO:0007669"/>
    <property type="project" value="UniProtKB-SubCell"/>
</dbReference>
<comment type="subcellular location">
    <subcellularLocation>
        <location evidence="8">Cytoplasm</location>
    </subcellularLocation>
</comment>
<keyword evidence="2 8" id="KW-0963">Cytoplasm</keyword>
<dbReference type="InterPro" id="IPR014729">
    <property type="entry name" value="Rossmann-like_a/b/a_fold"/>
</dbReference>
<proteinExistence type="inferred from homology"/>
<dbReference type="SUPFAM" id="SSF52374">
    <property type="entry name" value="Nucleotidylyl transferase"/>
    <property type="match status" value="1"/>
</dbReference>
<dbReference type="Proteomes" id="UP000297737">
    <property type="component" value="Unassembled WGS sequence"/>
</dbReference>
<keyword evidence="4 8" id="KW-0547">Nucleotide-binding</keyword>
<dbReference type="Pfam" id="PF00749">
    <property type="entry name" value="tRNA-synt_1c"/>
    <property type="match status" value="1"/>
</dbReference>
<dbReference type="GO" id="GO:0004818">
    <property type="term" value="F:glutamate-tRNA ligase activity"/>
    <property type="evidence" value="ECO:0007669"/>
    <property type="project" value="UniProtKB-UniRule"/>
</dbReference>
<evidence type="ECO:0000256" key="5">
    <source>
        <dbReference type="ARBA" id="ARBA00022840"/>
    </source>
</evidence>
<dbReference type="PANTHER" id="PTHR43311:SF2">
    <property type="entry name" value="GLUTAMATE--TRNA LIGASE, MITOCHONDRIAL-RELATED"/>
    <property type="match status" value="1"/>
</dbReference>
<protein>
    <recommendedName>
        <fullName evidence="8">Glutamate--tRNA ligase</fullName>
        <ecNumber evidence="8">6.1.1.17</ecNumber>
    </recommendedName>
    <alternativeName>
        <fullName evidence="8">Glutamyl-tRNA synthetase</fullName>
        <shortName evidence="8">GluRS</shortName>
    </alternativeName>
</protein>
<evidence type="ECO:0000313" key="11">
    <source>
        <dbReference type="EMBL" id="TFU01433.1"/>
    </source>
</evidence>
<dbReference type="GO" id="GO:0000049">
    <property type="term" value="F:tRNA binding"/>
    <property type="evidence" value="ECO:0007669"/>
    <property type="project" value="InterPro"/>
</dbReference>
<dbReference type="GO" id="GO:0005524">
    <property type="term" value="F:ATP binding"/>
    <property type="evidence" value="ECO:0007669"/>
    <property type="project" value="UniProtKB-UniRule"/>
</dbReference>
<name>A0A4Y9EKY6_9SPHN</name>
<organism evidence="11 12">
    <name type="scientific">Glacieibacterium arshaanense</name>
    <dbReference type="NCBI Taxonomy" id="2511025"/>
    <lineage>
        <taxon>Bacteria</taxon>
        <taxon>Pseudomonadati</taxon>
        <taxon>Pseudomonadota</taxon>
        <taxon>Alphaproteobacteria</taxon>
        <taxon>Sphingomonadales</taxon>
        <taxon>Sphingosinicellaceae</taxon>
        <taxon>Glacieibacterium</taxon>
    </lineage>
</organism>
<keyword evidence="12" id="KW-1185">Reference proteome</keyword>
<evidence type="ECO:0000259" key="9">
    <source>
        <dbReference type="Pfam" id="PF00749"/>
    </source>
</evidence>
<dbReference type="SUPFAM" id="SSF48163">
    <property type="entry name" value="An anticodon-binding domain of class I aminoacyl-tRNA synthetases"/>
    <property type="match status" value="1"/>
</dbReference>
<comment type="subunit">
    <text evidence="8">Monomer.</text>
</comment>
<dbReference type="InterPro" id="IPR020058">
    <property type="entry name" value="Glu/Gln-tRNA-synth_Ib_cat-dom"/>
</dbReference>
<keyword evidence="7 8" id="KW-0030">Aminoacyl-tRNA synthetase</keyword>
<dbReference type="InterPro" id="IPR045462">
    <property type="entry name" value="aa-tRNA-synth_I_cd-bd"/>
</dbReference>
<dbReference type="InterPro" id="IPR001412">
    <property type="entry name" value="aa-tRNA-synth_I_CS"/>
</dbReference>
<dbReference type="InterPro" id="IPR049940">
    <property type="entry name" value="GluQ/Sye"/>
</dbReference>
<dbReference type="InterPro" id="IPR020751">
    <property type="entry name" value="aa-tRNA-synth_I_codon-bd_sub2"/>
</dbReference>
<comment type="catalytic activity">
    <reaction evidence="8">
        <text>tRNA(Glu) + L-glutamate + ATP = L-glutamyl-tRNA(Glu) + AMP + diphosphate</text>
        <dbReference type="Rhea" id="RHEA:23540"/>
        <dbReference type="Rhea" id="RHEA-COMP:9663"/>
        <dbReference type="Rhea" id="RHEA-COMP:9680"/>
        <dbReference type="ChEBI" id="CHEBI:29985"/>
        <dbReference type="ChEBI" id="CHEBI:30616"/>
        <dbReference type="ChEBI" id="CHEBI:33019"/>
        <dbReference type="ChEBI" id="CHEBI:78442"/>
        <dbReference type="ChEBI" id="CHEBI:78520"/>
        <dbReference type="ChEBI" id="CHEBI:456215"/>
        <dbReference type="EC" id="6.1.1.17"/>
    </reaction>
</comment>
<dbReference type="InterPro" id="IPR004527">
    <property type="entry name" value="Glu-tRNA-ligase_bac/mito"/>
</dbReference>
<gene>
    <name evidence="8" type="primary">gltX</name>
    <name evidence="11" type="ORF">EUV02_14235</name>
</gene>
<accession>A0A4Y9EKY6</accession>
<feature type="domain" description="Aminoacyl-tRNA synthetase class I anticodon-binding" evidence="10">
    <location>
        <begin position="332"/>
        <end position="441"/>
    </location>
</feature>
<dbReference type="PANTHER" id="PTHR43311">
    <property type="entry name" value="GLUTAMATE--TRNA LIGASE"/>
    <property type="match status" value="1"/>
</dbReference>
<evidence type="ECO:0000256" key="6">
    <source>
        <dbReference type="ARBA" id="ARBA00022917"/>
    </source>
</evidence>
<dbReference type="PRINTS" id="PR00987">
    <property type="entry name" value="TRNASYNTHGLU"/>
</dbReference>
<feature type="short sequence motif" description="'HIGH' region" evidence="8">
    <location>
        <begin position="8"/>
        <end position="18"/>
    </location>
</feature>
<dbReference type="GO" id="GO:0006424">
    <property type="term" value="P:glutamyl-tRNA aminoacylation"/>
    <property type="evidence" value="ECO:0007669"/>
    <property type="project" value="UniProtKB-UniRule"/>
</dbReference>
<evidence type="ECO:0000259" key="10">
    <source>
        <dbReference type="Pfam" id="PF19269"/>
    </source>
</evidence>
<dbReference type="RefSeq" id="WP_135246937.1">
    <property type="nucleotide sequence ID" value="NZ_SIHO01000003.1"/>
</dbReference>
<dbReference type="EMBL" id="SIHO01000003">
    <property type="protein sequence ID" value="TFU01433.1"/>
    <property type="molecule type" value="Genomic_DNA"/>
</dbReference>
<sequence length="451" mass="48268">MTTTRFAPSPTGSLHAGNIRTALINFLYARSQGGRFLLRMDDTDLARSTAASAQGIRDDLAWLGLIPDAEVRQSERFALYEAALAKLAETGRVYRAYETPLELDVKRKIQLSRGLPPVYDRAALALTDADHARFAAEGVAPHWRFKLDTSVPIFWHDRVRGECHIDPASLSDPVVKRADGSWLYMLPSVVDDIDMGVTTIVRGEDHVTNSGVQIQMFAALGASLPEFAHLALLTGADAALSKRIGSEGTAVWRQSGIEPVTVLALLAHIGTSHAVEPVTSLAPLIAGFDFGAFSRNAARFDPADLLHLNARVLHLTDYDAVAPRLPARVTPAVWAAIRPNLTTLADVADWLAVIDGPVAAQADAGDAEYLHAAHAIAADLTWDDAVWPALIAALKDATGRKGKPLFMPLRRALTGLDHGPEMAALLPLIGRDAALERLGAAASLANVAPAS</sequence>
<comment type="caution">
    <text evidence="11">The sequence shown here is derived from an EMBL/GenBank/DDBJ whole genome shotgun (WGS) entry which is preliminary data.</text>
</comment>
<keyword evidence="6 8" id="KW-0648">Protein biosynthesis</keyword>
<comment type="similarity">
    <text evidence="1 8">Belongs to the class-I aminoacyl-tRNA synthetase family. Glutamate--tRNA ligase type 1 subfamily.</text>
</comment>
<evidence type="ECO:0000256" key="7">
    <source>
        <dbReference type="ARBA" id="ARBA00023146"/>
    </source>
</evidence>
<dbReference type="AlphaFoldDB" id="A0A4Y9EKY6"/>
<evidence type="ECO:0000256" key="3">
    <source>
        <dbReference type="ARBA" id="ARBA00022598"/>
    </source>
</evidence>
<keyword evidence="5 8" id="KW-0067">ATP-binding</keyword>
<keyword evidence="3 8" id="KW-0436">Ligase</keyword>
<dbReference type="Gene3D" id="3.40.50.620">
    <property type="entry name" value="HUPs"/>
    <property type="match status" value="1"/>
</dbReference>
<dbReference type="InterPro" id="IPR000924">
    <property type="entry name" value="Glu/Gln-tRNA-synth"/>
</dbReference>
<dbReference type="EC" id="6.1.1.17" evidence="8"/>
<dbReference type="Pfam" id="PF19269">
    <property type="entry name" value="Anticodon_2"/>
    <property type="match status" value="1"/>
</dbReference>
<dbReference type="InterPro" id="IPR008925">
    <property type="entry name" value="aa_tRNA-synth_I_cd-bd_sf"/>
</dbReference>
<evidence type="ECO:0000256" key="8">
    <source>
        <dbReference type="HAMAP-Rule" id="MF_00022"/>
    </source>
</evidence>
<evidence type="ECO:0000256" key="1">
    <source>
        <dbReference type="ARBA" id="ARBA00007894"/>
    </source>
</evidence>
<comment type="function">
    <text evidence="8">Catalyzes the attachment of glutamate to tRNA(Glu) in a two-step reaction: glutamate is first activated by ATP to form Glu-AMP and then transferred to the acceptor end of tRNA(Glu).</text>
</comment>
<dbReference type="HAMAP" id="MF_00022">
    <property type="entry name" value="Glu_tRNA_synth_type1"/>
    <property type="match status" value="1"/>
</dbReference>